<keyword evidence="3" id="KW-0812">Transmembrane</keyword>
<evidence type="ECO:0000256" key="1">
    <source>
        <dbReference type="SAM" id="Coils"/>
    </source>
</evidence>
<feature type="chain" id="PRO_5038599563" description="GLUG domain-containing protein" evidence="4">
    <location>
        <begin position="26"/>
        <end position="1680"/>
    </location>
</feature>
<protein>
    <recommendedName>
        <fullName evidence="7">GLUG domain-containing protein</fullName>
    </recommendedName>
</protein>
<name>A0A7G9GAP0_9FIRM</name>
<feature type="region of interest" description="Disordered" evidence="2">
    <location>
        <begin position="1522"/>
        <end position="1602"/>
    </location>
</feature>
<sequence>MEARRKKRRKTPVLARLLAVLLAFAMLADPASVFVTEVLAASVENPWDGQTLTAPATDEDGTYLIGTGAELAWFAAEVNSGRGEINGRLTDYIYLNDYNTAYNWTMIGDTEENPYRGNFDGNGQKVVYMRAEITMDDPERRFAGLFGVIDGGTVQNVTVLGKVIQGYGNYGSEDSNDQLRAGSGGIAGYLKSGQIINCVNYARTTMDGEAMYRNSGGIVGICQGLVMHCENQGKLSTTVSMAQNHIGGIAGLLYGVNAQAVNCANYATVQGYLCVGGIAGAVKSGAEINSSCNYGDVKGNSLLGGIAGRVSATGIYSNGTAKECAVRNVYNLGNISGYGTGGGTEMGGIAGQVGYENWTQQTLPPMPVIENAYSATNYANTGYVRRGAVIGYLLSGSYGTVYGRSVTGNFLNVVGATNSSATQILGEARMLTEEEMKSEVMVYKLGSAFTMATSYDTENDGYPKLVWQGLSSGLLTQIDQAQLELNAWLSEVNRKKYGKNYSQIEALVQTYKEKLGAVTTEEALTACMEEARTALNNVKPGVEADNELMEAIDNGQIALEEYCKTLISEHTDLTDAQKTDLNNLLSVWTEKLAAAADVDEVRLLIRDGRDALDQQVASYEEDKRLEEIRANAIQVVTDYRAEESYSAVWMNKIKMARNEALEQIAAAETAAEVTSLMESAKNAIDAIIDQIPETGAWDGVTLTEPVLSEEGIYQITTGSELAWFASRVNAGGSGDICGELCNDVSLGFRNWTPIGFSEARAFSGSFDGHGYTVRGLFIERADTYAGLFGYVVGTGENKIQNVTVSGTITVNGRAAYAAGIVARAEGLDRNRRCQIINCQNQVSVTVEGIKTLDAGIGGVAGRTKYAELLNCANTGSVSILSEEKGGITYYAGGVAGSVRTYTRMQNCYNSGAVWSSHTAGGLAGEVAEGGSEIYSCYNTGEITGERYAGGLVGALFSTESSIDWCYTSGPVNLNQSGLGLGALFGILSQGSEGVLYALKRSDSLNRTLVGSSADFSATGKFVSEAELQGDDVLNALNSGGSCFIHDYLGFQNGYPILSWQLTLEDFKTGAISELQTFVQEADYEPENWAAVRKIIEDSAAQIRVAADMEAVAALLTQAKAAVYEIETKADAAERQLAEARNEAIQLLENYVDLSAYRDQEQTEIRQIIADAKSYILLADSIEEVERHRDEARSKIDRLPDAWQYYQQVNMAAAAQVDSYISNIGEVIFTAYVKTAIQIARSAYDSLTDEQKELVTRYQTLIEAEETWARLEAENEVTEEDMDMAAEVDLLIDAIGDVTADSGSAIQAARLAFDSLTEKQQSLVSHPETLIGAEEVYNKLRASEVIAAIAAIGTVTLEKKDAIFAAQDLYDALTEAQKALVTDYQVLQTAIVTYQNLVVAQPVIDLIDALGSVSDVTLDSGDAIVAAIQAYNMLNGDQQQLVHNYDILAAAASVYDSLVRVQTTIQLIDRIGAVSQASGQQIADARAAYDSLTAGEKKLVTNFSVLENAEAAYAALGNPQVNGSAGTEPIPGNTAVGQSGQNGTGSGSSGTDTGNRTAAAGSASGASGDGTASDGSASDGTSSGGAASGEDASAGTDESLEEALDGSLPAWLEEQLNGMGVSLDDAVDEAALLAEAANARRRKNILLVASIVFSACALLTLLFVAALRKGAGKRREKQVHY</sequence>
<keyword evidence="4" id="KW-0732">Signal</keyword>
<feature type="compositionally biased region" description="Low complexity" evidence="2">
    <location>
        <begin position="1587"/>
        <end position="1596"/>
    </location>
</feature>
<evidence type="ECO:0000313" key="5">
    <source>
        <dbReference type="EMBL" id="QNM07872.1"/>
    </source>
</evidence>
<proteinExistence type="predicted"/>
<evidence type="ECO:0000256" key="4">
    <source>
        <dbReference type="SAM" id="SignalP"/>
    </source>
</evidence>
<accession>A0A7G9GAP0</accession>
<dbReference type="Proteomes" id="UP000515860">
    <property type="component" value="Chromosome"/>
</dbReference>
<dbReference type="RefSeq" id="WP_249328492.1">
    <property type="nucleotide sequence ID" value="NZ_CP060635.1"/>
</dbReference>
<reference evidence="5 6" key="1">
    <citation type="submission" date="2020-08" db="EMBL/GenBank/DDBJ databases">
        <authorList>
            <person name="Liu C."/>
            <person name="Sun Q."/>
        </authorList>
    </citation>
    <scope>NUCLEOTIDE SEQUENCE [LARGE SCALE GENOMIC DNA]</scope>
    <source>
        <strain evidence="5 6">NSJ-29</strain>
    </source>
</reference>
<keyword evidence="3" id="KW-1133">Transmembrane helix</keyword>
<keyword evidence="6" id="KW-1185">Reference proteome</keyword>
<gene>
    <name evidence="5" type="ORF">H9Q79_13255</name>
</gene>
<feature type="coiled-coil region" evidence="1">
    <location>
        <begin position="609"/>
        <end position="670"/>
    </location>
</feature>
<organism evidence="5 6">
    <name type="scientific">Wansuia hejianensis</name>
    <dbReference type="NCBI Taxonomy" id="2763667"/>
    <lineage>
        <taxon>Bacteria</taxon>
        <taxon>Bacillati</taxon>
        <taxon>Bacillota</taxon>
        <taxon>Clostridia</taxon>
        <taxon>Lachnospirales</taxon>
        <taxon>Lachnospiraceae</taxon>
        <taxon>Wansuia</taxon>
    </lineage>
</organism>
<evidence type="ECO:0000256" key="2">
    <source>
        <dbReference type="SAM" id="MobiDB-lite"/>
    </source>
</evidence>
<keyword evidence="3" id="KW-0472">Membrane</keyword>
<evidence type="ECO:0008006" key="7">
    <source>
        <dbReference type="Google" id="ProtNLM"/>
    </source>
</evidence>
<feature type="signal peptide" evidence="4">
    <location>
        <begin position="1"/>
        <end position="25"/>
    </location>
</feature>
<dbReference type="KEGG" id="whj:H9Q79_13255"/>
<keyword evidence="1" id="KW-0175">Coiled coil</keyword>
<feature type="transmembrane region" description="Helical" evidence="3">
    <location>
        <begin position="1644"/>
        <end position="1666"/>
    </location>
</feature>
<feature type="coiled-coil region" evidence="1">
    <location>
        <begin position="1115"/>
        <end position="1149"/>
    </location>
</feature>
<dbReference type="Gene3D" id="2.160.20.110">
    <property type="match status" value="2"/>
</dbReference>
<evidence type="ECO:0000256" key="3">
    <source>
        <dbReference type="SAM" id="Phobius"/>
    </source>
</evidence>
<evidence type="ECO:0000313" key="6">
    <source>
        <dbReference type="Proteomes" id="UP000515860"/>
    </source>
</evidence>
<dbReference type="EMBL" id="CP060635">
    <property type="protein sequence ID" value="QNM07872.1"/>
    <property type="molecule type" value="Genomic_DNA"/>
</dbReference>
<feature type="compositionally biased region" description="Low complexity" evidence="2">
    <location>
        <begin position="1548"/>
        <end position="1580"/>
    </location>
</feature>